<evidence type="ECO:0008006" key="3">
    <source>
        <dbReference type="Google" id="ProtNLM"/>
    </source>
</evidence>
<accession>A0A344LBB1</accession>
<name>A0A344LBB1_9PSEU</name>
<keyword evidence="2" id="KW-1185">Reference proteome</keyword>
<gene>
    <name evidence="1" type="ORF">A4R43_24925</name>
</gene>
<evidence type="ECO:0000313" key="2">
    <source>
        <dbReference type="Proteomes" id="UP000250434"/>
    </source>
</evidence>
<organism evidence="1 2">
    <name type="scientific">Amycolatopsis albispora</name>
    <dbReference type="NCBI Taxonomy" id="1804986"/>
    <lineage>
        <taxon>Bacteria</taxon>
        <taxon>Bacillati</taxon>
        <taxon>Actinomycetota</taxon>
        <taxon>Actinomycetes</taxon>
        <taxon>Pseudonocardiales</taxon>
        <taxon>Pseudonocardiaceae</taxon>
        <taxon>Amycolatopsis</taxon>
    </lineage>
</organism>
<reference evidence="1 2" key="1">
    <citation type="submission" date="2016-04" db="EMBL/GenBank/DDBJ databases">
        <title>Complete genome sequence and analysis of deep-sea sediment isolate, Amycolatopsis sp. WP1.</title>
        <authorList>
            <person name="Wang H."/>
            <person name="Chen S."/>
            <person name="Wu Q."/>
        </authorList>
    </citation>
    <scope>NUCLEOTIDE SEQUENCE [LARGE SCALE GENOMIC DNA]</scope>
    <source>
        <strain evidence="1 2">WP1</strain>
    </source>
</reference>
<sequence>MQMCEGLSEAVVGDLVVIDVDAVEDRLVEHAALLFVAAAVELLGVLQQGERGFDEPGAVGEVLGRGGEAFAEASSLAGDLAELGLDLVLPDGGVGRQFDEVLFAGVQRLQLGGELFVEQSLGRFLLVDGAGDFGADGGDELGAEADRGVVVFHGVFDKGDVDVRCFTAAVLLVAAEEVGVFAASGVDGVLDDQPLGDARSFAASAEQRALEVVGVLAAAFSCRGAGFEEILDAIEQVLVDEWLVPALDLLAIDLYVSEVVAVSQHHGELVDRDLLGGMATGGPGAQAAIVELVGQVFQRVVTGDVELESKLDKGRAFGVDGDGADFAAVEPVSDVEVAQRRAADRAAILGFLLHLVRDVRAGLPRLILVEGGQDAVHELTDRRVVDGLGGRHEGDPALTEIGHDDGVVEPVPRHPGQLVDDDVVDVARVANSREHPLELDSLRHLGRCATRLDVFINDRQAELLGFALAFDALGGYRDTFGVVVVLDLASR</sequence>
<dbReference type="KEGG" id="aab:A4R43_24925"/>
<proteinExistence type="predicted"/>
<dbReference type="EMBL" id="CP015163">
    <property type="protein sequence ID" value="AXB45335.1"/>
    <property type="molecule type" value="Genomic_DNA"/>
</dbReference>
<dbReference type="Proteomes" id="UP000250434">
    <property type="component" value="Chromosome"/>
</dbReference>
<protein>
    <recommendedName>
        <fullName evidence="3">NAD-specific glutamate dehydrogenase</fullName>
    </recommendedName>
</protein>
<evidence type="ECO:0000313" key="1">
    <source>
        <dbReference type="EMBL" id="AXB45335.1"/>
    </source>
</evidence>
<dbReference type="AlphaFoldDB" id="A0A344LBB1"/>